<feature type="compositionally biased region" description="Basic and acidic residues" evidence="1">
    <location>
        <begin position="46"/>
        <end position="58"/>
    </location>
</feature>
<sequence length="921" mass="102349">MASYQGLPSDYVDQDRSNQTYRTFSSAATPTTSPSQATVLHLPIPEFRHLRQRPHEPVEAISPLPPSTPSSPAPFVPSPPPFNTAYGTNPLPSQQRAVTYQVPEPAAPRQLIRFQQQPVAMSGPQYQSLANVVTDDMLRRTKESITPGIDDSPYIQHAIEALTRQRNSRGLSGAHSSGADEENPMMRYMPNTVPGLFDPLPVHESLSQSDSANYYEDVDPEELLATRRLKRALSSDGAAMPATNAQPPAPSREQLSSPTGSGGYEWGDQSGWYGTDGKAMLEESQNRPKHVHRSPRHLPHWHACSDADAEHIRSHPPLTFKPWILRTPSLSILAVLCVLMIAALMFCAIYSDRHDGLAGYGGSMTGGQYFVFRFMPQLIAAVLLIYAQCVITAAFRVLPFSVMASGDLRYRRGAGFLPLYPKSFLWPQLVSTWQVWVPNFITWIASLTIPLQSTLFTVIIVDGKWSWATVQGVAWVLVALYVLLLISTIILIVFWHKRRTGMRPGWEIRNIADVVHLVAQSNSAQLYDGTETAASRAEMRDRLDGNRDRIGYWTTPDDPSWVWHGIGHSTNDEKVDIEQLGASVHERGSRRSGMSHRPLADQDGSDRLHSYLPWCFRTSQVILWAVAASVLLIALFVVSFTPSTDIHRGFLPALKAGPIPGAFSAADFLYSFIPSLIGLVLFLMFQSLDLTLRILTPWGELTRKEGSRAKTSLLADYAACLPLEATWKALKNRHWRVACISFLANLFILIPVLAGGLFMAMTPPAGDVRMYPNVPAYAILLALLVIYVLALIALIPKRAQFGLPHAVTCVAEIISFGANDELLADDAFQWPRDRTAFKGKLDAYADVLDQSRWFIGNGQHSDDKFGIRRLPKFTRPPSRRLHPKLHDPDTLEKAKFTVLRGSHVAHNISRPVNTGNSQMLD</sequence>
<dbReference type="EMBL" id="JAPCWZ010000002">
    <property type="protein sequence ID" value="KAK8877202.1"/>
    <property type="molecule type" value="Genomic_DNA"/>
</dbReference>
<reference evidence="3 4" key="1">
    <citation type="journal article" date="2024" name="IMA Fungus">
        <title>Apiospora arundinis, a panoply of carbohydrate-active enzymes and secondary metabolites.</title>
        <authorList>
            <person name="Sorensen T."/>
            <person name="Petersen C."/>
            <person name="Muurmann A.T."/>
            <person name="Christiansen J.V."/>
            <person name="Brundto M.L."/>
            <person name="Overgaard C.K."/>
            <person name="Boysen A.T."/>
            <person name="Wollenberg R.D."/>
            <person name="Larsen T.O."/>
            <person name="Sorensen J.L."/>
            <person name="Nielsen K.L."/>
            <person name="Sondergaard T.E."/>
        </authorList>
    </citation>
    <scope>NUCLEOTIDE SEQUENCE [LARGE SCALE GENOMIC DNA]</scope>
    <source>
        <strain evidence="3 4">AAU 773</strain>
    </source>
</reference>
<keyword evidence="4" id="KW-1185">Reference proteome</keyword>
<comment type="caution">
    <text evidence="3">The sequence shown here is derived from an EMBL/GenBank/DDBJ whole genome shotgun (WGS) entry which is preliminary data.</text>
</comment>
<keyword evidence="2" id="KW-0472">Membrane</keyword>
<accession>A0ABR2JHS9</accession>
<feature type="compositionally biased region" description="Pro residues" evidence="1">
    <location>
        <begin position="63"/>
        <end position="81"/>
    </location>
</feature>
<feature type="region of interest" description="Disordered" evidence="1">
    <location>
        <begin position="165"/>
        <end position="184"/>
    </location>
</feature>
<feature type="region of interest" description="Disordered" evidence="1">
    <location>
        <begin position="1"/>
        <end position="81"/>
    </location>
</feature>
<evidence type="ECO:0000313" key="4">
    <source>
        <dbReference type="Proteomes" id="UP001390339"/>
    </source>
</evidence>
<feature type="transmembrane region" description="Helical" evidence="2">
    <location>
        <begin position="774"/>
        <end position="795"/>
    </location>
</feature>
<feature type="compositionally biased region" description="Low complexity" evidence="1">
    <location>
        <begin position="25"/>
        <end position="38"/>
    </location>
</feature>
<dbReference type="Proteomes" id="UP001390339">
    <property type="component" value="Unassembled WGS sequence"/>
</dbReference>
<organism evidence="3 4">
    <name type="scientific">Apiospora arundinis</name>
    <dbReference type="NCBI Taxonomy" id="335852"/>
    <lineage>
        <taxon>Eukaryota</taxon>
        <taxon>Fungi</taxon>
        <taxon>Dikarya</taxon>
        <taxon>Ascomycota</taxon>
        <taxon>Pezizomycotina</taxon>
        <taxon>Sordariomycetes</taxon>
        <taxon>Xylariomycetidae</taxon>
        <taxon>Amphisphaeriales</taxon>
        <taxon>Apiosporaceae</taxon>
        <taxon>Apiospora</taxon>
    </lineage>
</organism>
<gene>
    <name evidence="3" type="ORF">PGQ11_002148</name>
</gene>
<dbReference type="Pfam" id="PF11915">
    <property type="entry name" value="DUF3433"/>
    <property type="match status" value="1"/>
</dbReference>
<feature type="region of interest" description="Disordered" evidence="1">
    <location>
        <begin position="234"/>
        <end position="268"/>
    </location>
</feature>
<feature type="transmembrane region" description="Helical" evidence="2">
    <location>
        <begin position="737"/>
        <end position="762"/>
    </location>
</feature>
<dbReference type="InterPro" id="IPR021840">
    <property type="entry name" value="DUF3433"/>
</dbReference>
<feature type="transmembrane region" description="Helical" evidence="2">
    <location>
        <begin position="473"/>
        <end position="495"/>
    </location>
</feature>
<evidence type="ECO:0000256" key="2">
    <source>
        <dbReference type="SAM" id="Phobius"/>
    </source>
</evidence>
<protein>
    <submittedName>
        <fullName evidence="3">Phosphoribosylaminoimidazole-succinocarboxamide synthase protein</fullName>
    </submittedName>
</protein>
<evidence type="ECO:0000313" key="3">
    <source>
        <dbReference type="EMBL" id="KAK8877202.1"/>
    </source>
</evidence>
<keyword evidence="2" id="KW-0812">Transmembrane</keyword>
<feature type="transmembrane region" description="Helical" evidence="2">
    <location>
        <begin position="330"/>
        <end position="351"/>
    </location>
</feature>
<feature type="transmembrane region" description="Helical" evidence="2">
    <location>
        <begin position="371"/>
        <end position="395"/>
    </location>
</feature>
<evidence type="ECO:0000256" key="1">
    <source>
        <dbReference type="SAM" id="MobiDB-lite"/>
    </source>
</evidence>
<keyword evidence="2" id="KW-1133">Transmembrane helix</keyword>
<dbReference type="PANTHER" id="PTHR37544:SF1">
    <property type="entry name" value="PHOSPHORIBOSYLAMINOIMIDAZOLE-SUCCINOCARBOXAMIDE SYNTHASE"/>
    <property type="match status" value="1"/>
</dbReference>
<proteinExistence type="predicted"/>
<name>A0ABR2JHS9_9PEZI</name>
<feature type="transmembrane region" description="Helical" evidence="2">
    <location>
        <begin position="621"/>
        <end position="641"/>
    </location>
</feature>
<dbReference type="PANTHER" id="PTHR37544">
    <property type="entry name" value="SPRAY-RELATED"/>
    <property type="match status" value="1"/>
</dbReference>
<feature type="transmembrane region" description="Helical" evidence="2">
    <location>
        <begin position="661"/>
        <end position="685"/>
    </location>
</feature>